<evidence type="ECO:0000256" key="1">
    <source>
        <dbReference type="SAM" id="MobiDB-lite"/>
    </source>
</evidence>
<proteinExistence type="predicted"/>
<feature type="region of interest" description="Disordered" evidence="1">
    <location>
        <begin position="1"/>
        <end position="23"/>
    </location>
</feature>
<reference evidence="3" key="1">
    <citation type="submission" date="2017-05" db="EMBL/GenBank/DDBJ databases">
        <title>Streptomyces olivochromogenes NBRC 3561 whole genome shotgun sequence.</title>
        <authorList>
            <person name="Dohra H."/>
            <person name="Kodani S."/>
        </authorList>
    </citation>
    <scope>NUCLEOTIDE SEQUENCE [LARGE SCALE GENOMIC DNA]</scope>
    <source>
        <strain evidence="3">NBRC 3561</strain>
    </source>
</reference>
<dbReference type="EMBL" id="BDQI01000064">
    <property type="protein sequence ID" value="GAX58776.1"/>
    <property type="molecule type" value="Genomic_DNA"/>
</dbReference>
<organism evidence="2 3">
    <name type="scientific">Streptomyces olivochromogenes</name>
    <dbReference type="NCBI Taxonomy" id="1963"/>
    <lineage>
        <taxon>Bacteria</taxon>
        <taxon>Bacillati</taxon>
        <taxon>Actinomycetota</taxon>
        <taxon>Actinomycetes</taxon>
        <taxon>Kitasatosporales</taxon>
        <taxon>Streptomycetaceae</taxon>
        <taxon>Streptomyces</taxon>
    </lineage>
</organism>
<accession>A0A286PGU7</accession>
<feature type="region of interest" description="Disordered" evidence="1">
    <location>
        <begin position="202"/>
        <end position="228"/>
    </location>
</feature>
<evidence type="ECO:0000313" key="3">
    <source>
        <dbReference type="Proteomes" id="UP000217446"/>
    </source>
</evidence>
<evidence type="ECO:0000313" key="2">
    <source>
        <dbReference type="EMBL" id="GAX58776.1"/>
    </source>
</evidence>
<name>A0A286PGU7_STROL</name>
<keyword evidence="3" id="KW-1185">Reference proteome</keyword>
<comment type="caution">
    <text evidence="2">The sequence shown here is derived from an EMBL/GenBank/DDBJ whole genome shotgun (WGS) entry which is preliminary data.</text>
</comment>
<dbReference type="AlphaFoldDB" id="A0A286PGU7"/>
<feature type="compositionally biased region" description="Basic residues" evidence="1">
    <location>
        <begin position="115"/>
        <end position="124"/>
    </location>
</feature>
<protein>
    <submittedName>
        <fullName evidence="2">Uncharacterized protein</fullName>
    </submittedName>
</protein>
<gene>
    <name evidence="2" type="ORF">SO3561_10351</name>
</gene>
<sequence>MGSHPRATRRPCPHARTAGRSPDQELRSICTFQDRLRYGFLPRSNRCAGRPAVSRSRYSCSNAYDLPIPHSPRRTKTRTARSSASNRPGAAPESTDARGQPYRSDSGGSPSGKTRLIHGRHGHSITRHSQRYDVEQHSAHTLRRTTDTHPETRSVAVQQTIVHWPTALPLRSQRVLSVITSPHQAATDSLWLRVSEVTSCGENLGSTTAAGERVGRTNRVTPDEAESP</sequence>
<feature type="region of interest" description="Disordered" evidence="1">
    <location>
        <begin position="62"/>
        <end position="124"/>
    </location>
</feature>
<dbReference type="Proteomes" id="UP000217446">
    <property type="component" value="Unassembled WGS sequence"/>
</dbReference>
<feature type="compositionally biased region" description="Basic residues" evidence="1">
    <location>
        <begin position="1"/>
        <end position="13"/>
    </location>
</feature>